<dbReference type="AlphaFoldDB" id="A0A4U6U823"/>
<keyword evidence="3" id="KW-1185">Reference proteome</keyword>
<evidence type="ECO:0000313" key="2">
    <source>
        <dbReference type="EMBL" id="TKW09579.1"/>
    </source>
</evidence>
<name>A0A4U6U823_SETVI</name>
<keyword evidence="1" id="KW-0732">Signal</keyword>
<evidence type="ECO:0000256" key="1">
    <source>
        <dbReference type="SAM" id="SignalP"/>
    </source>
</evidence>
<dbReference type="EMBL" id="CM016557">
    <property type="protein sequence ID" value="TKW09579.1"/>
    <property type="molecule type" value="Genomic_DNA"/>
</dbReference>
<organism evidence="2 3">
    <name type="scientific">Setaria viridis</name>
    <name type="common">Green bristlegrass</name>
    <name type="synonym">Setaria italica subsp. viridis</name>
    <dbReference type="NCBI Taxonomy" id="4556"/>
    <lineage>
        <taxon>Eukaryota</taxon>
        <taxon>Viridiplantae</taxon>
        <taxon>Streptophyta</taxon>
        <taxon>Embryophyta</taxon>
        <taxon>Tracheophyta</taxon>
        <taxon>Spermatophyta</taxon>
        <taxon>Magnoliopsida</taxon>
        <taxon>Liliopsida</taxon>
        <taxon>Poales</taxon>
        <taxon>Poaceae</taxon>
        <taxon>PACMAD clade</taxon>
        <taxon>Panicoideae</taxon>
        <taxon>Panicodae</taxon>
        <taxon>Paniceae</taxon>
        <taxon>Cenchrinae</taxon>
        <taxon>Setaria</taxon>
    </lineage>
</organism>
<feature type="signal peptide" evidence="1">
    <location>
        <begin position="1"/>
        <end position="15"/>
    </location>
</feature>
<reference evidence="2" key="1">
    <citation type="submission" date="2019-03" db="EMBL/GenBank/DDBJ databases">
        <title>WGS assembly of Setaria viridis.</title>
        <authorList>
            <person name="Huang P."/>
            <person name="Jenkins J."/>
            <person name="Grimwood J."/>
            <person name="Barry K."/>
            <person name="Healey A."/>
            <person name="Mamidi S."/>
            <person name="Sreedasyam A."/>
            <person name="Shu S."/>
            <person name="Feldman M."/>
            <person name="Wu J."/>
            <person name="Yu Y."/>
            <person name="Chen C."/>
            <person name="Johnson J."/>
            <person name="Rokhsar D."/>
            <person name="Baxter I."/>
            <person name="Schmutz J."/>
            <person name="Brutnell T."/>
            <person name="Kellogg E."/>
        </authorList>
    </citation>
    <scope>NUCLEOTIDE SEQUENCE [LARGE SCALE GENOMIC DNA]</scope>
</reference>
<gene>
    <name evidence="2" type="ORF">SEVIR_6G112150v2</name>
</gene>
<protein>
    <submittedName>
        <fullName evidence="2">Uncharacterized protein</fullName>
    </submittedName>
</protein>
<dbReference type="Proteomes" id="UP000298652">
    <property type="component" value="Chromosome 6"/>
</dbReference>
<proteinExistence type="predicted"/>
<evidence type="ECO:0000313" key="3">
    <source>
        <dbReference type="Proteomes" id="UP000298652"/>
    </source>
</evidence>
<accession>A0A4U6U823</accession>
<feature type="chain" id="PRO_5020716939" evidence="1">
    <location>
        <begin position="16"/>
        <end position="43"/>
    </location>
</feature>
<sequence length="43" mass="4267">MELSAATLIFPSLVSLPILSTLLSRNFGQASGGTTPGSICASG</sequence>
<dbReference type="Gramene" id="TKW09579">
    <property type="protein sequence ID" value="TKW09579"/>
    <property type="gene ID" value="SEVIR_6G112150v2"/>
</dbReference>